<reference evidence="5" key="1">
    <citation type="submission" date="2017-09" db="EMBL/GenBank/DDBJ databases">
        <title>Depth-based differentiation of microbial function through sediment-hosted aquifers and enrichment of novel symbionts in the deep terrestrial subsurface.</title>
        <authorList>
            <person name="Probst A.J."/>
            <person name="Ladd B."/>
            <person name="Jarett J.K."/>
            <person name="Geller-Mcgrath D.E."/>
            <person name="Sieber C.M.K."/>
            <person name="Emerson J.B."/>
            <person name="Anantharaman K."/>
            <person name="Thomas B.C."/>
            <person name="Malmstrom R."/>
            <person name="Stieglmeier M."/>
            <person name="Klingl A."/>
            <person name="Woyke T."/>
            <person name="Ryan C.M."/>
            <person name="Banfield J.F."/>
        </authorList>
    </citation>
    <scope>NUCLEOTIDE SEQUENCE [LARGE SCALE GENOMIC DNA]</scope>
</reference>
<evidence type="ECO:0000313" key="5">
    <source>
        <dbReference type="Proteomes" id="UP000231456"/>
    </source>
</evidence>
<comment type="caution">
    <text evidence="4">The sequence shown here is derived from an EMBL/GenBank/DDBJ whole genome shotgun (WGS) entry which is preliminary data.</text>
</comment>
<feature type="coiled-coil region" evidence="1">
    <location>
        <begin position="533"/>
        <end position="560"/>
    </location>
</feature>
<dbReference type="InterPro" id="IPR045782">
    <property type="entry name" value="TrbL_3"/>
</dbReference>
<feature type="region of interest" description="Disordered" evidence="2">
    <location>
        <begin position="1401"/>
        <end position="1429"/>
    </location>
</feature>
<feature type="transmembrane region" description="Helical" evidence="3">
    <location>
        <begin position="144"/>
        <end position="162"/>
    </location>
</feature>
<sequence length="1429" mass="157424">MLARITHYNRAFFALCKKLLPTGRKKFFVLPVVFALVSIGIFAIAAPTHAEGIFTDILNGILVAFSWIMFVLARLFIGITIFALKFFIEVASYNNFIDTPTVKIGWFLVRDVANMFFVVLLLVIAFGTILGLEQYEWKKTLIKLLFAAVFINFSNMIAQLIIDVAHVFTITFVNAISATAGGNIIQLFNIDAVYKITGADKFGDGGDLKIEAFAASVASFLLAAIMMATMGAFAIVMAARMVILWVLIILSPLAYIFQVIPQTQKYAQEWWSEFTNHVIVAPVMVFFLWLAFATLNSSVPQLDFGSAGAEATSVIESGAQVKDGQKKLSISEATSWENLASFLITTVFLIIGLKTVRNLGVVAGGLTSSATGFVKNVATIATGVAAGRAVGRYAKKKGDEILAQPAREWGDRMKKRINIARATMPVVRKIPFIGRMGELRRQKLNEELDRNSKMTDENIIDTISRKENIGTLDRVGKKFGFGIEAWKKKRYKLEAEEDVIKAEKAESKRGRKAGVAAEQAKIANKAVKDSGVVDELKKEKEEAINEFRNKKENKEELADVGEAWAKANIKDADLQKQANDSLESDVKDVVEAKFDETEGSGLRTRIEELTTALKTLTDSYEEAKKEAFESAVDTVAGNLGEKDIDEFDKNSQKKVEAYMAASGVSQNEAIAELMKKREISPIEGGSLSGMIDEKMAADTDLSKLKLASETAQTALTGARNERKGLVDTYTQTDEAQALRAKVIKDTGDVATRAAKLKEDRIATENRDRFQKAEAGFATTKEAKDLATASEKKIFQLADDIATGKYVKGVEVEGDAKARQAIAERIRMQAKTVGGDRKEAEKRSQEAQLAETFQKSTFGEVSMILQDAADQLEASSKAAAEVFKNNKIAKQLEKAADLLEKRIKAGAQKGGEALVAELDRELSKNSYAQAAQNTQKLEQTKKNRTMYETMLGETAKAYSVEMPNYGVSTPSTTLVPWAESVASDLKTQEAGDAASFASSQLAHLLLAKKKGTLTRQQRAFMMGTAMHVGKNGWFDDVISQVATDLQKAKNGEFKDDKDKMEQLNNLRDIFVGQLGIINEDETTGKYTKTSDFARVSKVQQLMVTAGDTDYMRDHETIQKKIAAAKKGETVYVSGDSGATIDKNDSYSAVVKKLGDAGQLISMSAENFENKMQQSAEFMQEASSFFKREAINVGHQEYGAHFQWDNEMNAYRVATLDEAATLMAAEARKFKGKLKWQYHGLGEADVENGVLKKVDERYAKSQLEELNSVLAARQMPERSVDAIAGYGFGNGAKMDGQFALIGESEEAILKKHGTMEAYIKNVLVPLVAGNADTFNYVMAAKAQHVDRFDADKGLANIKVAGTDIQGRKNSDFLNNLLKYIEKNNNTMNVEEHFMDKIRQGIAASSKREEALRTKGRGDRDDEDEADMRRPT</sequence>
<evidence type="ECO:0000256" key="3">
    <source>
        <dbReference type="SAM" id="Phobius"/>
    </source>
</evidence>
<feature type="transmembrane region" description="Helical" evidence="3">
    <location>
        <begin position="168"/>
        <end position="189"/>
    </location>
</feature>
<proteinExistence type="predicted"/>
<accession>A0A2M8F8B6</accession>
<feature type="transmembrane region" description="Helical" evidence="3">
    <location>
        <begin position="210"/>
        <end position="236"/>
    </location>
</feature>
<feature type="transmembrane region" description="Helical" evidence="3">
    <location>
        <begin position="242"/>
        <end position="262"/>
    </location>
</feature>
<feature type="transmembrane region" description="Helical" evidence="3">
    <location>
        <begin position="75"/>
        <end position="93"/>
    </location>
</feature>
<dbReference type="GO" id="GO:0030255">
    <property type="term" value="P:protein secretion by the type IV secretion system"/>
    <property type="evidence" value="ECO:0007669"/>
    <property type="project" value="InterPro"/>
</dbReference>
<dbReference type="Proteomes" id="UP000231456">
    <property type="component" value="Unassembled WGS sequence"/>
</dbReference>
<feature type="transmembrane region" description="Helical" evidence="3">
    <location>
        <begin position="27"/>
        <end position="46"/>
    </location>
</feature>
<feature type="transmembrane region" description="Helical" evidence="3">
    <location>
        <begin position="113"/>
        <end position="132"/>
    </location>
</feature>
<evidence type="ECO:0000256" key="1">
    <source>
        <dbReference type="SAM" id="Coils"/>
    </source>
</evidence>
<gene>
    <name evidence="4" type="ORF">CO030_05380</name>
</gene>
<evidence type="ECO:0000256" key="2">
    <source>
        <dbReference type="SAM" id="MobiDB-lite"/>
    </source>
</evidence>
<feature type="transmembrane region" description="Helical" evidence="3">
    <location>
        <begin position="52"/>
        <end position="70"/>
    </location>
</feature>
<organism evidence="4 5">
    <name type="scientific">Candidatus Magasanikbacteria bacterium CG_4_9_14_0_2_um_filter_42_11</name>
    <dbReference type="NCBI Taxonomy" id="1974643"/>
    <lineage>
        <taxon>Bacteria</taxon>
        <taxon>Candidatus Magasanikiibacteriota</taxon>
    </lineage>
</organism>
<keyword evidence="1" id="KW-0175">Coiled coil</keyword>
<keyword evidence="3" id="KW-0472">Membrane</keyword>
<protein>
    <submittedName>
        <fullName evidence="4">Uncharacterized protein</fullName>
    </submittedName>
</protein>
<dbReference type="Pfam" id="PF19590">
    <property type="entry name" value="TrbL_3"/>
    <property type="match status" value="1"/>
</dbReference>
<keyword evidence="3" id="KW-0812">Transmembrane</keyword>
<feature type="compositionally biased region" description="Basic and acidic residues" evidence="2">
    <location>
        <begin position="1403"/>
        <end position="1417"/>
    </location>
</feature>
<keyword evidence="3" id="KW-1133">Transmembrane helix</keyword>
<feature type="transmembrane region" description="Helical" evidence="3">
    <location>
        <begin position="274"/>
        <end position="292"/>
    </location>
</feature>
<name>A0A2M8F8B6_9BACT</name>
<evidence type="ECO:0000313" key="4">
    <source>
        <dbReference type="EMBL" id="PJC51961.1"/>
    </source>
</evidence>
<dbReference type="EMBL" id="PFRH01000161">
    <property type="protein sequence ID" value="PJC51961.1"/>
    <property type="molecule type" value="Genomic_DNA"/>
</dbReference>